<feature type="coiled-coil region" evidence="1">
    <location>
        <begin position="51"/>
        <end position="99"/>
    </location>
</feature>
<reference evidence="2" key="1">
    <citation type="journal article" date="2022" name="bioRxiv">
        <title>Sequencing and chromosome-scale assembly of the giantPleurodeles waltlgenome.</title>
        <authorList>
            <person name="Brown T."/>
            <person name="Elewa A."/>
            <person name="Iarovenko S."/>
            <person name="Subramanian E."/>
            <person name="Araus A.J."/>
            <person name="Petzold A."/>
            <person name="Susuki M."/>
            <person name="Suzuki K.-i.T."/>
            <person name="Hayashi T."/>
            <person name="Toyoda A."/>
            <person name="Oliveira C."/>
            <person name="Osipova E."/>
            <person name="Leigh N.D."/>
            <person name="Simon A."/>
            <person name="Yun M.H."/>
        </authorList>
    </citation>
    <scope>NUCLEOTIDE SEQUENCE</scope>
    <source>
        <strain evidence="2">20211129_DDA</strain>
        <tissue evidence="2">Liver</tissue>
    </source>
</reference>
<evidence type="ECO:0000313" key="3">
    <source>
        <dbReference type="Proteomes" id="UP001066276"/>
    </source>
</evidence>
<evidence type="ECO:0000313" key="2">
    <source>
        <dbReference type="EMBL" id="KAJ1175044.1"/>
    </source>
</evidence>
<dbReference type="AlphaFoldDB" id="A0AAV7TGE8"/>
<protein>
    <submittedName>
        <fullName evidence="2">Uncharacterized protein</fullName>
    </submittedName>
</protein>
<proteinExistence type="predicted"/>
<evidence type="ECO:0000256" key="1">
    <source>
        <dbReference type="SAM" id="Coils"/>
    </source>
</evidence>
<organism evidence="2 3">
    <name type="scientific">Pleurodeles waltl</name>
    <name type="common">Iberian ribbed newt</name>
    <dbReference type="NCBI Taxonomy" id="8319"/>
    <lineage>
        <taxon>Eukaryota</taxon>
        <taxon>Metazoa</taxon>
        <taxon>Chordata</taxon>
        <taxon>Craniata</taxon>
        <taxon>Vertebrata</taxon>
        <taxon>Euteleostomi</taxon>
        <taxon>Amphibia</taxon>
        <taxon>Batrachia</taxon>
        <taxon>Caudata</taxon>
        <taxon>Salamandroidea</taxon>
        <taxon>Salamandridae</taxon>
        <taxon>Pleurodelinae</taxon>
        <taxon>Pleurodeles</taxon>
    </lineage>
</organism>
<comment type="caution">
    <text evidence="2">The sequence shown here is derived from an EMBL/GenBank/DDBJ whole genome shotgun (WGS) entry which is preliminary data.</text>
</comment>
<keyword evidence="3" id="KW-1185">Reference proteome</keyword>
<keyword evidence="1" id="KW-0175">Coiled coil</keyword>
<dbReference type="EMBL" id="JANPWB010000006">
    <property type="protein sequence ID" value="KAJ1175044.1"/>
    <property type="molecule type" value="Genomic_DNA"/>
</dbReference>
<name>A0AAV7TGE8_PLEWA</name>
<dbReference type="Proteomes" id="UP001066276">
    <property type="component" value="Chromosome 3_2"/>
</dbReference>
<accession>A0AAV7TGE8</accession>
<gene>
    <name evidence="2" type="ORF">NDU88_000335</name>
</gene>
<sequence length="105" mass="11771">MDDMQPTSGEQEPDGEPNLKQILSEIQRSQTKISGKIDALSFHMDRMSEQLDKQAEHIEATEHCIAEAEDEQVALKAAQKKAEKLILALQAKAKDLETRSLKNNL</sequence>